<dbReference type="GO" id="GO:0003964">
    <property type="term" value="F:RNA-directed DNA polymerase activity"/>
    <property type="evidence" value="ECO:0007669"/>
    <property type="project" value="UniProtKB-KW"/>
</dbReference>
<name>A0A212F657_DANPL</name>
<keyword evidence="1" id="KW-0378">Hydrolase</keyword>
<dbReference type="EMBL" id="AGBW02010073">
    <property type="protein sequence ID" value="OWR49221.1"/>
    <property type="molecule type" value="Genomic_DNA"/>
</dbReference>
<dbReference type="Proteomes" id="UP000007151">
    <property type="component" value="Unassembled WGS sequence"/>
</dbReference>
<dbReference type="KEGG" id="dpl:KGM_207612"/>
<reference evidence="1 2" key="1">
    <citation type="journal article" date="2011" name="Cell">
        <title>The monarch butterfly genome yields insights into long-distance migration.</title>
        <authorList>
            <person name="Zhan S."/>
            <person name="Merlin C."/>
            <person name="Boore J.L."/>
            <person name="Reppert S.M."/>
        </authorList>
    </citation>
    <scope>NUCLEOTIDE SEQUENCE [LARGE SCALE GENOMIC DNA]</scope>
    <source>
        <strain evidence="1">F-2</strain>
    </source>
</reference>
<dbReference type="AlphaFoldDB" id="A0A212F657"/>
<organism evidence="1 2">
    <name type="scientific">Danaus plexippus plexippus</name>
    <dbReference type="NCBI Taxonomy" id="278856"/>
    <lineage>
        <taxon>Eukaryota</taxon>
        <taxon>Metazoa</taxon>
        <taxon>Ecdysozoa</taxon>
        <taxon>Arthropoda</taxon>
        <taxon>Hexapoda</taxon>
        <taxon>Insecta</taxon>
        <taxon>Pterygota</taxon>
        <taxon>Neoptera</taxon>
        <taxon>Endopterygota</taxon>
        <taxon>Lepidoptera</taxon>
        <taxon>Glossata</taxon>
        <taxon>Ditrysia</taxon>
        <taxon>Papilionoidea</taxon>
        <taxon>Nymphalidae</taxon>
        <taxon>Danainae</taxon>
        <taxon>Danaini</taxon>
        <taxon>Danaina</taxon>
        <taxon>Danaus</taxon>
        <taxon>Danaus</taxon>
    </lineage>
</organism>
<gene>
    <name evidence="1" type="ORF">KGM_207612</name>
</gene>
<protein>
    <submittedName>
        <fullName evidence="1">Endonuclease-reverse transcriptase</fullName>
    </submittedName>
</protein>
<dbReference type="GO" id="GO:0004519">
    <property type="term" value="F:endonuclease activity"/>
    <property type="evidence" value="ECO:0007669"/>
    <property type="project" value="UniProtKB-KW"/>
</dbReference>
<comment type="caution">
    <text evidence="1">The sequence shown here is derived from an EMBL/GenBank/DDBJ whole genome shotgun (WGS) entry which is preliminary data.</text>
</comment>
<evidence type="ECO:0000313" key="1">
    <source>
        <dbReference type="EMBL" id="OWR49221.1"/>
    </source>
</evidence>
<keyword evidence="1" id="KW-0540">Nuclease</keyword>
<sequence length="162" mass="18541">MERKDIWILGLSETHWTDSGYSTTDRGNKIYFSGPKDEHSKGVAFIIPIIMDMFMFAPTEQSTVEEIENFYYALTSAPKDIPKREITTVLGDFNAKSDITDPEYAWNDLQKLIVQAAKDLPKPNMKNYITTETANVIIRRRELKRRGITLAQDIKAYGQLSS</sequence>
<evidence type="ECO:0000313" key="2">
    <source>
        <dbReference type="Proteomes" id="UP000007151"/>
    </source>
</evidence>
<keyword evidence="1" id="KW-0255">Endonuclease</keyword>
<keyword evidence="2" id="KW-1185">Reference proteome</keyword>
<accession>A0A212F657</accession>
<proteinExistence type="predicted"/>
<dbReference type="InParanoid" id="A0A212F657"/>